<feature type="non-terminal residue" evidence="1">
    <location>
        <position position="1"/>
    </location>
</feature>
<reference evidence="1" key="1">
    <citation type="submission" date="2014-05" db="EMBL/GenBank/DDBJ databases">
        <authorList>
            <person name="Chronopoulou M."/>
        </authorList>
    </citation>
    <scope>NUCLEOTIDE SEQUENCE</scope>
    <source>
        <tissue evidence="1">Whole organism</tissue>
    </source>
</reference>
<accession>A0A0K2VJ78</accession>
<name>A0A0K2VJ78_LEPSM</name>
<organism evidence="1">
    <name type="scientific">Lepeophtheirus salmonis</name>
    <name type="common">Salmon louse</name>
    <name type="synonym">Caligus salmonis</name>
    <dbReference type="NCBI Taxonomy" id="72036"/>
    <lineage>
        <taxon>Eukaryota</taxon>
        <taxon>Metazoa</taxon>
        <taxon>Ecdysozoa</taxon>
        <taxon>Arthropoda</taxon>
        <taxon>Crustacea</taxon>
        <taxon>Multicrustacea</taxon>
        <taxon>Hexanauplia</taxon>
        <taxon>Copepoda</taxon>
        <taxon>Siphonostomatoida</taxon>
        <taxon>Caligidae</taxon>
        <taxon>Lepeophtheirus</taxon>
    </lineage>
</organism>
<proteinExistence type="predicted"/>
<dbReference type="AlphaFoldDB" id="A0A0K2VJ78"/>
<evidence type="ECO:0000313" key="1">
    <source>
        <dbReference type="EMBL" id="CDW50041.1"/>
    </source>
</evidence>
<dbReference type="EMBL" id="HACA01032680">
    <property type="protein sequence ID" value="CDW50041.1"/>
    <property type="molecule type" value="Transcribed_RNA"/>
</dbReference>
<protein>
    <submittedName>
        <fullName evidence="1">Uncharacterized protein</fullName>
    </submittedName>
</protein>
<sequence length="61" mass="6995">GITKHNKEGAHKVTYSYYLLSYQTRCNVFCFLHLNSCLRVPGPVYRSPWLNGRGQPLSSVH</sequence>